<sequence>MKLIKKTLTRQELDSIRCGDRVFDESGKSGVVEDIEIVKYKAATHYYYRLKNSGTILIIV</sequence>
<reference evidence="1" key="1">
    <citation type="submission" date="2022-12" db="EMBL/GenBank/DDBJ databases">
        <title>Genome sequence of HCMS5-2.</title>
        <authorList>
            <person name="Woo H."/>
        </authorList>
    </citation>
    <scope>NUCLEOTIDE SEQUENCE</scope>
    <source>
        <strain evidence="1">HCMS5-2</strain>
    </source>
</reference>
<dbReference type="RefSeq" id="WP_269427350.1">
    <property type="nucleotide sequence ID" value="NZ_JAPWGM010000003.1"/>
</dbReference>
<dbReference type="EMBL" id="JAPWGM010000003">
    <property type="protein sequence ID" value="MCZ4244277.1"/>
    <property type="molecule type" value="Genomic_DNA"/>
</dbReference>
<comment type="caution">
    <text evidence="1">The sequence shown here is derived from an EMBL/GenBank/DDBJ whole genome shotgun (WGS) entry which is preliminary data.</text>
</comment>
<gene>
    <name evidence="1" type="ORF">O0955_09700</name>
</gene>
<keyword evidence="2" id="KW-1185">Reference proteome</keyword>
<organism evidence="1 2">
    <name type="scientific">Pedobacter punctiformis</name>
    <dbReference type="NCBI Taxonomy" id="3004097"/>
    <lineage>
        <taxon>Bacteria</taxon>
        <taxon>Pseudomonadati</taxon>
        <taxon>Bacteroidota</taxon>
        <taxon>Sphingobacteriia</taxon>
        <taxon>Sphingobacteriales</taxon>
        <taxon>Sphingobacteriaceae</taxon>
        <taxon>Pedobacter</taxon>
    </lineage>
</organism>
<evidence type="ECO:0000313" key="2">
    <source>
        <dbReference type="Proteomes" id="UP001144347"/>
    </source>
</evidence>
<name>A0ABT4L9A5_9SPHI</name>
<dbReference type="Proteomes" id="UP001144347">
    <property type="component" value="Unassembled WGS sequence"/>
</dbReference>
<proteinExistence type="predicted"/>
<protein>
    <submittedName>
        <fullName evidence="1">Uncharacterized protein</fullName>
    </submittedName>
</protein>
<accession>A0ABT4L9A5</accession>
<evidence type="ECO:0000313" key="1">
    <source>
        <dbReference type="EMBL" id="MCZ4244277.1"/>
    </source>
</evidence>